<protein>
    <submittedName>
        <fullName evidence="1">Uncharacterized protein</fullName>
    </submittedName>
</protein>
<gene>
    <name evidence="1" type="ORF">ARMOST_14964</name>
</gene>
<proteinExistence type="predicted"/>
<dbReference type="OrthoDB" id="10597616at2759"/>
<evidence type="ECO:0000313" key="2">
    <source>
        <dbReference type="Proteomes" id="UP000219338"/>
    </source>
</evidence>
<name>A0A284RS20_ARMOS</name>
<organism evidence="1 2">
    <name type="scientific">Armillaria ostoyae</name>
    <name type="common">Armillaria root rot fungus</name>
    <dbReference type="NCBI Taxonomy" id="47428"/>
    <lineage>
        <taxon>Eukaryota</taxon>
        <taxon>Fungi</taxon>
        <taxon>Dikarya</taxon>
        <taxon>Basidiomycota</taxon>
        <taxon>Agaricomycotina</taxon>
        <taxon>Agaricomycetes</taxon>
        <taxon>Agaricomycetidae</taxon>
        <taxon>Agaricales</taxon>
        <taxon>Marasmiineae</taxon>
        <taxon>Physalacriaceae</taxon>
        <taxon>Armillaria</taxon>
    </lineage>
</organism>
<reference evidence="2" key="1">
    <citation type="journal article" date="2017" name="Nat. Ecol. Evol.">
        <title>Genome expansion and lineage-specific genetic innovations in the forest pathogenic fungi Armillaria.</title>
        <authorList>
            <person name="Sipos G."/>
            <person name="Prasanna A.N."/>
            <person name="Walter M.C."/>
            <person name="O'Connor E."/>
            <person name="Balint B."/>
            <person name="Krizsan K."/>
            <person name="Kiss B."/>
            <person name="Hess J."/>
            <person name="Varga T."/>
            <person name="Slot J."/>
            <person name="Riley R."/>
            <person name="Boka B."/>
            <person name="Rigling D."/>
            <person name="Barry K."/>
            <person name="Lee J."/>
            <person name="Mihaltcheva S."/>
            <person name="LaButti K."/>
            <person name="Lipzen A."/>
            <person name="Waldron R."/>
            <person name="Moloney N.M."/>
            <person name="Sperisen C."/>
            <person name="Kredics L."/>
            <person name="Vagvoelgyi C."/>
            <person name="Patrignani A."/>
            <person name="Fitzpatrick D."/>
            <person name="Nagy I."/>
            <person name="Doyle S."/>
            <person name="Anderson J.B."/>
            <person name="Grigoriev I.V."/>
            <person name="Gueldener U."/>
            <person name="Muensterkoetter M."/>
            <person name="Nagy L.G."/>
        </authorList>
    </citation>
    <scope>NUCLEOTIDE SEQUENCE [LARGE SCALE GENOMIC DNA]</scope>
    <source>
        <strain evidence="2">C18/9</strain>
    </source>
</reference>
<dbReference type="EMBL" id="FUEG01000014">
    <property type="protein sequence ID" value="SJL11559.1"/>
    <property type="molecule type" value="Genomic_DNA"/>
</dbReference>
<sequence>MSDVLLSTFERANCISRSTRCLSYELEQQLTDSATTLFEDETRLLFGIRWTGDGSKHPANHGTHPRERNQRYLGADTKCLHSYAEILARVNREGHSRIPLIWPN</sequence>
<keyword evidence="2" id="KW-1185">Reference proteome</keyword>
<accession>A0A284RS20</accession>
<dbReference type="AlphaFoldDB" id="A0A284RS20"/>
<dbReference type="Proteomes" id="UP000219338">
    <property type="component" value="Unassembled WGS sequence"/>
</dbReference>
<evidence type="ECO:0000313" key="1">
    <source>
        <dbReference type="EMBL" id="SJL11559.1"/>
    </source>
</evidence>